<dbReference type="EMBL" id="VZRB01000057">
    <property type="protein sequence ID" value="KAB1139610.1"/>
    <property type="molecule type" value="Genomic_DNA"/>
</dbReference>
<protein>
    <submittedName>
        <fullName evidence="1">Uncharacterized protein</fullName>
    </submittedName>
</protein>
<organism evidence="1 2">
    <name type="scientific">Streptomyces luteolifulvus</name>
    <dbReference type="NCBI Taxonomy" id="2615112"/>
    <lineage>
        <taxon>Bacteria</taxon>
        <taxon>Bacillati</taxon>
        <taxon>Actinomycetota</taxon>
        <taxon>Actinomycetes</taxon>
        <taxon>Kitasatosporales</taxon>
        <taxon>Streptomycetaceae</taxon>
        <taxon>Streptomyces</taxon>
    </lineage>
</organism>
<dbReference type="Proteomes" id="UP000442707">
    <property type="component" value="Unassembled WGS sequence"/>
</dbReference>
<gene>
    <name evidence="1" type="ORF">F7R91_39315</name>
</gene>
<comment type="caution">
    <text evidence="1">The sequence shown here is derived from an EMBL/GenBank/DDBJ whole genome shotgun (WGS) entry which is preliminary data.</text>
</comment>
<accession>A0A6H9UP63</accession>
<dbReference type="RefSeq" id="WP_150958349.1">
    <property type="nucleotide sequence ID" value="NZ_VZRB01000057.1"/>
</dbReference>
<sequence>MAEFEFHVDPADASIGAGLQSWLLADQRLRGTLRLDQRPAGGTSTPDEYLGDPLSILAVVLSTALALPAFLDSVRRWFGTQPPQAPPLTLMRGEVAVQVPRDMDAAKVAELAQALSLTEQQAQSDGYVPEEPC</sequence>
<evidence type="ECO:0000313" key="1">
    <source>
        <dbReference type="EMBL" id="KAB1139610.1"/>
    </source>
</evidence>
<proteinExistence type="predicted"/>
<dbReference type="Pfam" id="PF19953">
    <property type="entry name" value="EACC1"/>
    <property type="match status" value="1"/>
</dbReference>
<dbReference type="InterPro" id="IPR045428">
    <property type="entry name" value="EACC1"/>
</dbReference>
<evidence type="ECO:0000313" key="2">
    <source>
        <dbReference type="Proteomes" id="UP000442707"/>
    </source>
</evidence>
<name>A0A6H9UP63_9ACTN</name>
<reference evidence="1 2" key="1">
    <citation type="submission" date="2019-09" db="EMBL/GenBank/DDBJ databases">
        <title>Screening of Novel Bioactive Compounds from Soil-Associated.</title>
        <authorList>
            <person name="Zhao S."/>
        </authorList>
    </citation>
    <scope>NUCLEOTIDE SEQUENCE [LARGE SCALE GENOMIC DNA]</scope>
    <source>
        <strain evidence="1 2">HIT-DPA4</strain>
    </source>
</reference>
<dbReference type="AlphaFoldDB" id="A0A6H9UP63"/>
<keyword evidence="2" id="KW-1185">Reference proteome</keyword>